<evidence type="ECO:0000313" key="2">
    <source>
        <dbReference type="EMBL" id="MDR6299469.1"/>
    </source>
</evidence>
<reference evidence="2 3" key="1">
    <citation type="submission" date="2023-07" db="EMBL/GenBank/DDBJ databases">
        <title>Genomic Encyclopedia of Type Strains, Phase IV (KMG-IV): sequencing the most valuable type-strain genomes for metagenomic binning, comparative biology and taxonomic classification.</title>
        <authorList>
            <person name="Goeker M."/>
        </authorList>
    </citation>
    <scope>NUCLEOTIDE SEQUENCE [LARGE SCALE GENOMIC DNA]</scope>
    <source>
        <strain evidence="2 3">DSM 102814</strain>
    </source>
</reference>
<comment type="caution">
    <text evidence="2">The sequence shown here is derived from an EMBL/GenBank/DDBJ whole genome shotgun (WGS) entry which is preliminary data.</text>
</comment>
<evidence type="ECO:0000256" key="1">
    <source>
        <dbReference type="SAM" id="SignalP"/>
    </source>
</evidence>
<protein>
    <recommendedName>
        <fullName evidence="4">DUF3575 domain-containing protein</fullName>
    </recommendedName>
</protein>
<dbReference type="RefSeq" id="WP_309726185.1">
    <property type="nucleotide sequence ID" value="NZ_JAVDQA010000001.1"/>
</dbReference>
<keyword evidence="1" id="KW-0732">Signal</keyword>
<dbReference type="EMBL" id="JAVDQA010000001">
    <property type="protein sequence ID" value="MDR6299469.1"/>
    <property type="molecule type" value="Genomic_DNA"/>
</dbReference>
<sequence>MKKLFLLAIGVMFYSVASAQNETDSIANGNQEVKINLAMSVVGIPEISYEYFLEDNTSVGLSIGAALDTPEDLSLRFIGTAYYRLFFGKKPNAGFFIEGNAAVVHYRDIYDEYYYTYYEDGDYSYIRYEVDDESTNFGLGAAVGFKLMTRNNYVGEIYAGAGRLFGDSHDIEVFPRVGVSIGKRF</sequence>
<feature type="chain" id="PRO_5046274036" description="DUF3575 domain-containing protein" evidence="1">
    <location>
        <begin position="20"/>
        <end position="185"/>
    </location>
</feature>
<gene>
    <name evidence="2" type="ORF">GGR31_000085</name>
</gene>
<evidence type="ECO:0008006" key="4">
    <source>
        <dbReference type="Google" id="ProtNLM"/>
    </source>
</evidence>
<keyword evidence="3" id="KW-1185">Reference proteome</keyword>
<proteinExistence type="predicted"/>
<accession>A0ABU1K1H8</accession>
<organism evidence="2 3">
    <name type="scientific">Mesonia maritima</name>
    <dbReference type="NCBI Taxonomy" id="1793873"/>
    <lineage>
        <taxon>Bacteria</taxon>
        <taxon>Pseudomonadati</taxon>
        <taxon>Bacteroidota</taxon>
        <taxon>Flavobacteriia</taxon>
        <taxon>Flavobacteriales</taxon>
        <taxon>Flavobacteriaceae</taxon>
        <taxon>Mesonia</taxon>
    </lineage>
</organism>
<evidence type="ECO:0000313" key="3">
    <source>
        <dbReference type="Proteomes" id="UP001257659"/>
    </source>
</evidence>
<dbReference type="Proteomes" id="UP001257659">
    <property type="component" value="Unassembled WGS sequence"/>
</dbReference>
<name>A0ABU1K1H8_9FLAO</name>
<feature type="signal peptide" evidence="1">
    <location>
        <begin position="1"/>
        <end position="19"/>
    </location>
</feature>